<dbReference type="Proteomes" id="UP001465755">
    <property type="component" value="Unassembled WGS sequence"/>
</dbReference>
<dbReference type="InterPro" id="IPR011009">
    <property type="entry name" value="Kinase-like_dom_sf"/>
</dbReference>
<evidence type="ECO:0000256" key="3">
    <source>
        <dbReference type="ARBA" id="ARBA00022741"/>
    </source>
</evidence>
<feature type="domain" description="Protein kinase" evidence="9">
    <location>
        <begin position="305"/>
        <end position="576"/>
    </location>
</feature>
<dbReference type="SMART" id="SM00220">
    <property type="entry name" value="S_TKc"/>
    <property type="match status" value="1"/>
</dbReference>
<feature type="binding site" evidence="6">
    <location>
        <position position="333"/>
    </location>
    <ligand>
        <name>ATP</name>
        <dbReference type="ChEBI" id="CHEBI:30616"/>
    </ligand>
</feature>
<dbReference type="AlphaFoldDB" id="A0AAW1P556"/>
<keyword evidence="8" id="KW-0732">Signal</keyword>
<evidence type="ECO:0000256" key="4">
    <source>
        <dbReference type="ARBA" id="ARBA00022777"/>
    </source>
</evidence>
<keyword evidence="1" id="KW-0723">Serine/threonine-protein kinase</keyword>
<evidence type="ECO:0000256" key="5">
    <source>
        <dbReference type="ARBA" id="ARBA00022840"/>
    </source>
</evidence>
<keyword evidence="7" id="KW-1133">Transmembrane helix</keyword>
<dbReference type="SUPFAM" id="SSF56112">
    <property type="entry name" value="Protein kinase-like (PK-like)"/>
    <property type="match status" value="1"/>
</dbReference>
<feature type="chain" id="PRO_5043844805" description="Protein kinase domain-containing protein" evidence="8">
    <location>
        <begin position="26"/>
        <end position="580"/>
    </location>
</feature>
<dbReference type="InterPro" id="IPR008271">
    <property type="entry name" value="Ser/Thr_kinase_AS"/>
</dbReference>
<evidence type="ECO:0000256" key="6">
    <source>
        <dbReference type="PROSITE-ProRule" id="PRU10141"/>
    </source>
</evidence>
<keyword evidence="11" id="KW-1185">Reference proteome</keyword>
<keyword evidence="7" id="KW-0472">Membrane</keyword>
<gene>
    <name evidence="10" type="ORF">WJX73_008439</name>
</gene>
<keyword evidence="2" id="KW-0808">Transferase</keyword>
<evidence type="ECO:0000256" key="8">
    <source>
        <dbReference type="SAM" id="SignalP"/>
    </source>
</evidence>
<dbReference type="InterPro" id="IPR000719">
    <property type="entry name" value="Prot_kinase_dom"/>
</dbReference>
<dbReference type="Gene3D" id="1.10.510.10">
    <property type="entry name" value="Transferase(Phosphotransferase) domain 1"/>
    <property type="match status" value="1"/>
</dbReference>
<dbReference type="Pfam" id="PF07714">
    <property type="entry name" value="PK_Tyr_Ser-Thr"/>
    <property type="match status" value="1"/>
</dbReference>
<organism evidence="10 11">
    <name type="scientific">Symbiochloris irregularis</name>
    <dbReference type="NCBI Taxonomy" id="706552"/>
    <lineage>
        <taxon>Eukaryota</taxon>
        <taxon>Viridiplantae</taxon>
        <taxon>Chlorophyta</taxon>
        <taxon>core chlorophytes</taxon>
        <taxon>Trebouxiophyceae</taxon>
        <taxon>Trebouxiales</taxon>
        <taxon>Trebouxiaceae</taxon>
        <taxon>Symbiochloris</taxon>
    </lineage>
</organism>
<dbReference type="InterPro" id="IPR017441">
    <property type="entry name" value="Protein_kinase_ATP_BS"/>
</dbReference>
<comment type="caution">
    <text evidence="10">The sequence shown here is derived from an EMBL/GenBank/DDBJ whole genome shotgun (WGS) entry which is preliminary data.</text>
</comment>
<dbReference type="PANTHER" id="PTHR44329">
    <property type="entry name" value="SERINE/THREONINE-PROTEIN KINASE TNNI3K-RELATED"/>
    <property type="match status" value="1"/>
</dbReference>
<evidence type="ECO:0000259" key="9">
    <source>
        <dbReference type="PROSITE" id="PS50011"/>
    </source>
</evidence>
<dbReference type="GO" id="GO:0004674">
    <property type="term" value="F:protein serine/threonine kinase activity"/>
    <property type="evidence" value="ECO:0007669"/>
    <property type="project" value="UniProtKB-KW"/>
</dbReference>
<dbReference type="GO" id="GO:0005524">
    <property type="term" value="F:ATP binding"/>
    <property type="evidence" value="ECO:0007669"/>
    <property type="project" value="UniProtKB-UniRule"/>
</dbReference>
<feature type="signal peptide" evidence="8">
    <location>
        <begin position="1"/>
        <end position="25"/>
    </location>
</feature>
<evidence type="ECO:0000313" key="11">
    <source>
        <dbReference type="Proteomes" id="UP001465755"/>
    </source>
</evidence>
<keyword evidence="7" id="KW-0812">Transmembrane</keyword>
<keyword evidence="3 6" id="KW-0547">Nucleotide-binding</keyword>
<evidence type="ECO:0000313" key="10">
    <source>
        <dbReference type="EMBL" id="KAK9805449.1"/>
    </source>
</evidence>
<evidence type="ECO:0000256" key="2">
    <source>
        <dbReference type="ARBA" id="ARBA00022679"/>
    </source>
</evidence>
<reference evidence="10 11" key="1">
    <citation type="journal article" date="2024" name="Nat. Commun.">
        <title>Phylogenomics reveals the evolutionary origins of lichenization in chlorophyte algae.</title>
        <authorList>
            <person name="Puginier C."/>
            <person name="Libourel C."/>
            <person name="Otte J."/>
            <person name="Skaloud P."/>
            <person name="Haon M."/>
            <person name="Grisel S."/>
            <person name="Petersen M."/>
            <person name="Berrin J.G."/>
            <person name="Delaux P.M."/>
            <person name="Dal Grande F."/>
            <person name="Keller J."/>
        </authorList>
    </citation>
    <scope>NUCLEOTIDE SEQUENCE [LARGE SCALE GENOMIC DNA]</scope>
    <source>
        <strain evidence="10 11">SAG 2036</strain>
    </source>
</reference>
<dbReference type="InterPro" id="IPR051681">
    <property type="entry name" value="Ser/Thr_Kinases-Pseudokinases"/>
</dbReference>
<evidence type="ECO:0000256" key="1">
    <source>
        <dbReference type="ARBA" id="ARBA00022527"/>
    </source>
</evidence>
<accession>A0AAW1P556</accession>
<dbReference type="PROSITE" id="PS50011">
    <property type="entry name" value="PROTEIN_KINASE_DOM"/>
    <property type="match status" value="1"/>
</dbReference>
<keyword evidence="4" id="KW-0418">Kinase</keyword>
<protein>
    <recommendedName>
        <fullName evidence="9">Protein kinase domain-containing protein</fullName>
    </recommendedName>
</protein>
<dbReference type="CDD" id="cd13999">
    <property type="entry name" value="STKc_MAP3K-like"/>
    <property type="match status" value="1"/>
</dbReference>
<dbReference type="PROSITE" id="PS00107">
    <property type="entry name" value="PROTEIN_KINASE_ATP"/>
    <property type="match status" value="1"/>
</dbReference>
<dbReference type="EMBL" id="JALJOQ010000043">
    <property type="protein sequence ID" value="KAK9805449.1"/>
    <property type="molecule type" value="Genomic_DNA"/>
</dbReference>
<proteinExistence type="predicted"/>
<name>A0AAW1P556_9CHLO</name>
<evidence type="ECO:0000256" key="7">
    <source>
        <dbReference type="SAM" id="Phobius"/>
    </source>
</evidence>
<sequence>MSWRTLHVAFLALLTTAFWPTSTCAARSFLANDPANGSSLPQGGQIIAANASFVLDGVPFSNWTQIMTGTLQLVLVALIKEPPLTLKGVNLTWAYPTAPAPGSNESSTVTEVSITVAGEEQFHELQESLVNLTQPTDYNNALVQGMWSTNQFPGLSGASLLSLQPQYNTPPAPPGPTTFLPSNGLDARGTFGIIAAGIVVVIVLTAVTTIFVSRLRKRYRAFRRALPASVVRKAGCLPRSPSLLQDYLQSTLEQTPRPSTERTASTLVDELASLELAGSPARSLQLGDTDWLMAPDEIAICKRDDGTDWELGAGGFGRVYKAIKGGTTTVAVKVMGDTQDGQKTAVALLQRQEAFEREILLLKSCRDRHVVQFLGACMQNGKLMLVTEYLEGGNLTTALERDCATPPKFSWYKTVTVTDPEGHELRERHVVGLNKRVAMDIARGLAFLHKRKIVHRDVKSSNVLLARDGTAKLADVGLAQILRDDKLSTLHGELGTFSWAAPEILLGRACSEKVDIYSFGVVLWELSTGRLPEGRHLRELVPADDCPKEVDALMNACLSEKPSDRPSAVDIVHTLQDLRS</sequence>
<feature type="transmembrane region" description="Helical" evidence="7">
    <location>
        <begin position="191"/>
        <end position="213"/>
    </location>
</feature>
<dbReference type="PRINTS" id="PR00109">
    <property type="entry name" value="TYRKINASE"/>
</dbReference>
<dbReference type="InterPro" id="IPR001245">
    <property type="entry name" value="Ser-Thr/Tyr_kinase_cat_dom"/>
</dbReference>
<dbReference type="PROSITE" id="PS00108">
    <property type="entry name" value="PROTEIN_KINASE_ST"/>
    <property type="match status" value="1"/>
</dbReference>
<keyword evidence="5 6" id="KW-0067">ATP-binding</keyword>